<dbReference type="InterPro" id="IPR050900">
    <property type="entry name" value="Transposase_IS3/IS150/IS904"/>
</dbReference>
<dbReference type="GO" id="GO:0015074">
    <property type="term" value="P:DNA integration"/>
    <property type="evidence" value="ECO:0007669"/>
    <property type="project" value="InterPro"/>
</dbReference>
<organism evidence="2 3">
    <name type="scientific">Thorsellia anophelis DSM 18579</name>
    <dbReference type="NCBI Taxonomy" id="1123402"/>
    <lineage>
        <taxon>Bacteria</taxon>
        <taxon>Pseudomonadati</taxon>
        <taxon>Pseudomonadota</taxon>
        <taxon>Gammaproteobacteria</taxon>
        <taxon>Enterobacterales</taxon>
        <taxon>Thorselliaceae</taxon>
        <taxon>Thorsellia</taxon>
    </lineage>
</organism>
<dbReference type="PANTHER" id="PTHR46889:SF4">
    <property type="entry name" value="TRANSPOSASE INSO FOR INSERTION SEQUENCE ELEMENT IS911B-RELATED"/>
    <property type="match status" value="1"/>
</dbReference>
<reference evidence="3" key="1">
    <citation type="submission" date="2016-10" db="EMBL/GenBank/DDBJ databases">
        <authorList>
            <person name="Varghese N."/>
            <person name="Submissions S."/>
        </authorList>
    </citation>
    <scope>NUCLEOTIDE SEQUENCE [LARGE SCALE GENOMIC DNA]</scope>
    <source>
        <strain evidence="3">DSM 18579</strain>
    </source>
</reference>
<dbReference type="AlphaFoldDB" id="A0A1I0F0E7"/>
<dbReference type="STRING" id="1123402.SAMN02583745_02571"/>
<proteinExistence type="predicted"/>
<dbReference type="SUPFAM" id="SSF53098">
    <property type="entry name" value="Ribonuclease H-like"/>
    <property type="match status" value="1"/>
</dbReference>
<feature type="domain" description="Integrase catalytic" evidence="1">
    <location>
        <begin position="68"/>
        <end position="139"/>
    </location>
</feature>
<evidence type="ECO:0000313" key="3">
    <source>
        <dbReference type="Proteomes" id="UP000242642"/>
    </source>
</evidence>
<dbReference type="PROSITE" id="PS50994">
    <property type="entry name" value="INTEGRASE"/>
    <property type="match status" value="1"/>
</dbReference>
<evidence type="ECO:0000259" key="1">
    <source>
        <dbReference type="PROSITE" id="PS50994"/>
    </source>
</evidence>
<dbReference type="EMBL" id="FOHV01000033">
    <property type="protein sequence ID" value="SET50683.1"/>
    <property type="molecule type" value="Genomic_DNA"/>
</dbReference>
<dbReference type="Pfam" id="PF00665">
    <property type="entry name" value="rve"/>
    <property type="match status" value="1"/>
</dbReference>
<protein>
    <submittedName>
        <fullName evidence="2">Integrase core domain-containing protein</fullName>
    </submittedName>
</protein>
<accession>A0A1I0F0E7</accession>
<dbReference type="InterPro" id="IPR012337">
    <property type="entry name" value="RNaseH-like_sf"/>
</dbReference>
<keyword evidence="3" id="KW-1185">Reference proteome</keyword>
<dbReference type="InterPro" id="IPR036397">
    <property type="entry name" value="RNaseH_sf"/>
</dbReference>
<dbReference type="Gene3D" id="3.30.420.10">
    <property type="entry name" value="Ribonuclease H-like superfamily/Ribonuclease H"/>
    <property type="match status" value="1"/>
</dbReference>
<dbReference type="PANTHER" id="PTHR46889">
    <property type="entry name" value="TRANSPOSASE INSF FOR INSERTION SEQUENCE IS3B-RELATED"/>
    <property type="match status" value="1"/>
</dbReference>
<gene>
    <name evidence="2" type="ORF">SAMN02583745_02571</name>
</gene>
<dbReference type="GO" id="GO:0003676">
    <property type="term" value="F:nucleic acid binding"/>
    <property type="evidence" value="ECO:0007669"/>
    <property type="project" value="InterPro"/>
</dbReference>
<dbReference type="InterPro" id="IPR001584">
    <property type="entry name" value="Integrase_cat-core"/>
</dbReference>
<name>A0A1I0F0E7_9GAMM</name>
<evidence type="ECO:0000313" key="2">
    <source>
        <dbReference type="EMBL" id="SET50683.1"/>
    </source>
</evidence>
<dbReference type="Proteomes" id="UP000242642">
    <property type="component" value="Unassembled WGS sequence"/>
</dbReference>
<sequence>MISKAFTDSRGSAGARTISADGIRYSRYIINKRMKLMGLISKQALIHKYNLADTEHVDIPNHLDRQFAVTEPNQVWAGDVTYIWTSQGWSYLAVVMDLFARKLIGWAMSNSPDSNLTCKALAMTFEARGRPTRLLFHIC</sequence>